<dbReference type="InterPro" id="IPR003034">
    <property type="entry name" value="SAP_dom"/>
</dbReference>
<dbReference type="PANTHER" id="PTHR47969:SF15">
    <property type="entry name" value="CHROMOSOME-ASSOCIATED KINESIN KIF4A-RELATED"/>
    <property type="match status" value="1"/>
</dbReference>
<keyword evidence="2" id="KW-0963">Cytoplasm</keyword>
<dbReference type="OrthoDB" id="3176171at2759"/>
<feature type="region of interest" description="Disordered" evidence="7">
    <location>
        <begin position="979"/>
        <end position="1014"/>
    </location>
</feature>
<feature type="compositionally biased region" description="Polar residues" evidence="7">
    <location>
        <begin position="642"/>
        <end position="658"/>
    </location>
</feature>
<evidence type="ECO:0000259" key="8">
    <source>
        <dbReference type="PROSITE" id="PS50067"/>
    </source>
</evidence>
<evidence type="ECO:0000256" key="1">
    <source>
        <dbReference type="ARBA" id="ARBA00004496"/>
    </source>
</evidence>
<feature type="region of interest" description="Disordered" evidence="7">
    <location>
        <begin position="840"/>
        <end position="859"/>
    </location>
</feature>
<dbReference type="STRING" id="2880.D8LMX1"/>
<evidence type="ECO:0000313" key="11">
    <source>
        <dbReference type="Proteomes" id="UP000002630"/>
    </source>
</evidence>
<feature type="binding site" evidence="6">
    <location>
        <begin position="112"/>
        <end position="119"/>
    </location>
    <ligand>
        <name>ATP</name>
        <dbReference type="ChEBI" id="CHEBI:30616"/>
    </ligand>
</feature>
<feature type="compositionally biased region" description="Low complexity" evidence="7">
    <location>
        <begin position="1537"/>
        <end position="1546"/>
    </location>
</feature>
<feature type="compositionally biased region" description="Low complexity" evidence="7">
    <location>
        <begin position="1392"/>
        <end position="1401"/>
    </location>
</feature>
<feature type="region of interest" description="Disordered" evidence="7">
    <location>
        <begin position="1207"/>
        <end position="1270"/>
    </location>
</feature>
<dbReference type="GO" id="GO:0051231">
    <property type="term" value="P:spindle elongation"/>
    <property type="evidence" value="ECO:0007669"/>
    <property type="project" value="TreeGrafter"/>
</dbReference>
<evidence type="ECO:0000256" key="2">
    <source>
        <dbReference type="ARBA" id="ARBA00022490"/>
    </source>
</evidence>
<dbReference type="GO" id="GO:0003777">
    <property type="term" value="F:microtubule motor activity"/>
    <property type="evidence" value="ECO:0007669"/>
    <property type="project" value="InterPro"/>
</dbReference>
<dbReference type="Pfam" id="PF00225">
    <property type="entry name" value="Kinesin"/>
    <property type="match status" value="1"/>
</dbReference>
<dbReference type="InterPro" id="IPR027640">
    <property type="entry name" value="Kinesin-like_fam"/>
</dbReference>
<feature type="region of interest" description="Disordered" evidence="7">
    <location>
        <begin position="759"/>
        <end position="790"/>
    </location>
</feature>
<dbReference type="GO" id="GO:0007052">
    <property type="term" value="P:mitotic spindle organization"/>
    <property type="evidence" value="ECO:0007669"/>
    <property type="project" value="TreeGrafter"/>
</dbReference>
<evidence type="ECO:0000256" key="4">
    <source>
        <dbReference type="ARBA" id="ARBA00022840"/>
    </source>
</evidence>
<feature type="compositionally biased region" description="Gly residues" evidence="7">
    <location>
        <begin position="919"/>
        <end position="934"/>
    </location>
</feature>
<evidence type="ECO:0000259" key="9">
    <source>
        <dbReference type="PROSITE" id="PS50800"/>
    </source>
</evidence>
<feature type="compositionally biased region" description="Polar residues" evidence="7">
    <location>
        <begin position="1382"/>
        <end position="1391"/>
    </location>
</feature>
<comment type="subcellular location">
    <subcellularLocation>
        <location evidence="1">Cytoplasm</location>
    </subcellularLocation>
</comment>
<dbReference type="Gene3D" id="3.40.850.10">
    <property type="entry name" value="Kinesin motor domain"/>
    <property type="match status" value="1"/>
</dbReference>
<dbReference type="EMBL" id="FN649740">
    <property type="protein sequence ID" value="CBN74772.1"/>
    <property type="molecule type" value="Genomic_DNA"/>
</dbReference>
<dbReference type="PROSITE" id="PS50800">
    <property type="entry name" value="SAP"/>
    <property type="match status" value="1"/>
</dbReference>
<dbReference type="InterPro" id="IPR036961">
    <property type="entry name" value="Kinesin_motor_dom_sf"/>
</dbReference>
<feature type="region of interest" description="Disordered" evidence="7">
    <location>
        <begin position="532"/>
        <end position="578"/>
    </location>
</feature>
<feature type="compositionally biased region" description="Basic and acidic residues" evidence="7">
    <location>
        <begin position="935"/>
        <end position="944"/>
    </location>
</feature>
<proteinExistence type="inferred from homology"/>
<keyword evidence="4 6" id="KW-0067">ATP-binding</keyword>
<organism evidence="10 11">
    <name type="scientific">Ectocarpus siliculosus</name>
    <name type="common">Brown alga</name>
    <name type="synonym">Conferva siliculosa</name>
    <dbReference type="NCBI Taxonomy" id="2880"/>
    <lineage>
        <taxon>Eukaryota</taxon>
        <taxon>Sar</taxon>
        <taxon>Stramenopiles</taxon>
        <taxon>Ochrophyta</taxon>
        <taxon>PX clade</taxon>
        <taxon>Phaeophyceae</taxon>
        <taxon>Ectocarpales</taxon>
        <taxon>Ectocarpaceae</taxon>
        <taxon>Ectocarpus</taxon>
    </lineage>
</organism>
<evidence type="ECO:0000256" key="3">
    <source>
        <dbReference type="ARBA" id="ARBA00022741"/>
    </source>
</evidence>
<gene>
    <name evidence="10" type="ORF">Esi_0041_0132</name>
</gene>
<dbReference type="GO" id="GO:0008017">
    <property type="term" value="F:microtubule binding"/>
    <property type="evidence" value="ECO:0007669"/>
    <property type="project" value="InterPro"/>
</dbReference>
<feature type="domain" description="SAP" evidence="9">
    <location>
        <begin position="1170"/>
        <end position="1204"/>
    </location>
</feature>
<dbReference type="EMBL" id="FN648608">
    <property type="protein sequence ID" value="CBN74772.1"/>
    <property type="molecule type" value="Genomic_DNA"/>
</dbReference>
<feature type="compositionally biased region" description="Low complexity" evidence="7">
    <location>
        <begin position="1227"/>
        <end position="1242"/>
    </location>
</feature>
<evidence type="ECO:0000256" key="7">
    <source>
        <dbReference type="SAM" id="MobiDB-lite"/>
    </source>
</evidence>
<accession>D8LMX1</accession>
<dbReference type="PROSITE" id="PS50067">
    <property type="entry name" value="KINESIN_MOTOR_2"/>
    <property type="match status" value="1"/>
</dbReference>
<feature type="compositionally biased region" description="Low complexity" evidence="7">
    <location>
        <begin position="761"/>
        <end position="771"/>
    </location>
</feature>
<feature type="region of interest" description="Disordered" evidence="7">
    <location>
        <begin position="1"/>
        <end position="27"/>
    </location>
</feature>
<feature type="domain" description="Kinesin motor" evidence="8">
    <location>
        <begin position="32"/>
        <end position="398"/>
    </location>
</feature>
<feature type="region of interest" description="Disordered" evidence="7">
    <location>
        <begin position="636"/>
        <end position="723"/>
    </location>
</feature>
<feature type="compositionally biased region" description="Low complexity" evidence="7">
    <location>
        <begin position="1335"/>
        <end position="1351"/>
    </location>
</feature>
<dbReference type="Proteomes" id="UP000002630">
    <property type="component" value="Linkage Group LG15"/>
</dbReference>
<keyword evidence="3 6" id="KW-0547">Nucleotide-binding</keyword>
<dbReference type="SUPFAM" id="SSF68906">
    <property type="entry name" value="SAP domain"/>
    <property type="match status" value="1"/>
</dbReference>
<feature type="compositionally biased region" description="Basic and acidic residues" evidence="7">
    <location>
        <begin position="1298"/>
        <end position="1318"/>
    </location>
</feature>
<dbReference type="SUPFAM" id="SSF52540">
    <property type="entry name" value="P-loop containing nucleoside triphosphate hydrolases"/>
    <property type="match status" value="1"/>
</dbReference>
<dbReference type="Pfam" id="PF25764">
    <property type="entry name" value="KIF21A_4th"/>
    <property type="match status" value="1"/>
</dbReference>
<dbReference type="InterPro" id="IPR027417">
    <property type="entry name" value="P-loop_NTPase"/>
</dbReference>
<sequence length="1605" mass="164506">MASSAASGDVGPPAEAEPGAAVAPSPQGSVTSVKVAVRVRPLVGMETAQGCVECMFGDNDNNQVIITGDSRRRKFDNVFGADSTQEQVYRSTALPLVRRCLEGFNATILAYGQTGSGKTHTVGNAYTVNGSPEDAGIIPRAVTDLFKRIEELRAEGVKASVHASFLEVINEEIKDLIGGGDGGTEGAVPAGLPLRENTQGEVTVSGLSKHERKVVCVSNTTVILLSGLSKHEINGAENLQSLLERGALCRTTASTNMNAHSSRSHAICTLSFQMVRPATETSDETVTSSLFHLVDLAGSERAKKTGAEGKRLREGININKGLLALGNVISALAEGCGSGGGGGGGGHVPYRDSKLTRLLQGSLGGNSHTLMIACISPADSNMGESVNTLRYAERAMNIQNTAVKNEDVSGPPVSYAEVMALRKQVRVMEVELVQARLSGLAGGFGFGTGGRGMGMGGEGGGGEAYRDALEEAAELRRGQADLERRALEETRRATQAVEGEMSARLESDTWRLRCEQLSALLKEKAPRALDGLPAWATGEQKEQGEGSSEPSGDRLPESDAESSSPSEVKEASGPGAAGSLARELRKKVFELEQTVFSLEGRLRLADEARLEARGGGGGSGGGDCGLGAVVSTPSVGAGATPRVSTCSSSAGGLSTGSPTEECSFDSFDSEEAGGGGGGVSFEGREGGGPEDGEPGGDGGAEEIRRVDEEIESKGRELQMKARQAQAYEAMKGQFEGLLGRLQGEVTSLQSERDGLLHKLSRGASSYSSASRPGGGGGGGGGSGGGGGAALAKMKARVAELEARIKENRKKVAEHQRAERERAAAAKEAERLRAEVAEAKQRRAELQRTHREASTRFMKETRQLHLKDARMRRDGERMQWQVKKLQESQERTQAALKRKMEEHSMAMKKVRTLQSHRTGGRGGIGDGAGSGAGGRGDARHPSVKEAKKAEMEAWLATEIEEDTAVQRAKRALKAQLKLRGEAAGRAQELREDAARDEEGVARGAEAETESEGCPQGELEALEERIATASKAIKSLQTFLVSTDRKNTAPASRLAAGVSTTAAAGGAAGTTRWARVRTAWDSKTALSLLFSEAVKFKVLGSTAPGATAAASAAEAGGTKGTFAGADGGSAVKDERLSCGSAASSSSRVTVLSVYSEDGEGTDGWSGIDWDHLHFYTIPQLKDFLRRHHLPVSGKKGVLINRLVQAARDSGHLPQVPPSSPAGSDFSFSLPGLDAPAAGGPAQRGPGRDNEGAAGALESSGGEDGAGESAKEDAAGGYRYGMKSRPAVAAATAAAGKPKTTLKERLEARVRDRDLAAKRQAAETPPPSGAPGSGANGAVGSASSGNGSNSSGSSSRKHQACPTTTSGDAGRNRPSAATQGKHRPASSQSRTSNEAGTAAAATSAMGPPRVRKALGSLGSGNVGGAGGGRPTGRPAGIKAAVVKQKSPIIGTQVGTTKSQQPVAGGGASAQQKRGHGATSGLPARGVAKTARTSVVAGSSGNSSASRAGTIDRVGSSCDAGKGKEGRNASSGSGKRPVQPGAGTAAGSAASHKRAKVDGGGGGGGGGFKAASTKASALSSKQARPSSVGAPSFMKPTKTSGARNVGPEE</sequence>
<dbReference type="GO" id="GO:0005875">
    <property type="term" value="C:microtubule associated complex"/>
    <property type="evidence" value="ECO:0007669"/>
    <property type="project" value="TreeGrafter"/>
</dbReference>
<dbReference type="GO" id="GO:0005524">
    <property type="term" value="F:ATP binding"/>
    <property type="evidence" value="ECO:0007669"/>
    <property type="project" value="UniProtKB-UniRule"/>
</dbReference>
<dbReference type="Pfam" id="PF02037">
    <property type="entry name" value="SAP"/>
    <property type="match status" value="1"/>
</dbReference>
<feature type="region of interest" description="Disordered" evidence="7">
    <location>
        <begin position="911"/>
        <end position="944"/>
    </location>
</feature>
<feature type="compositionally biased region" description="Gly residues" evidence="7">
    <location>
        <begin position="1554"/>
        <end position="1564"/>
    </location>
</feature>
<keyword evidence="5" id="KW-0175">Coiled coil</keyword>
<feature type="compositionally biased region" description="Low complexity" evidence="7">
    <location>
        <begin position="1490"/>
        <end position="1502"/>
    </location>
</feature>
<dbReference type="InParanoid" id="D8LMX1"/>
<feature type="region of interest" description="Disordered" evidence="7">
    <location>
        <begin position="1288"/>
        <end position="1605"/>
    </location>
</feature>
<dbReference type="GO" id="GO:0007018">
    <property type="term" value="P:microtubule-based movement"/>
    <property type="evidence" value="ECO:0007669"/>
    <property type="project" value="InterPro"/>
</dbReference>
<evidence type="ECO:0000256" key="6">
    <source>
        <dbReference type="PROSITE-ProRule" id="PRU00283"/>
    </source>
</evidence>
<keyword evidence="6" id="KW-0505">Motor protein</keyword>
<feature type="compositionally biased region" description="Low complexity" evidence="7">
    <location>
        <begin position="10"/>
        <end position="24"/>
    </location>
</feature>
<keyword evidence="11" id="KW-1185">Reference proteome</keyword>
<feature type="compositionally biased region" description="Gly residues" evidence="7">
    <location>
        <begin position="772"/>
        <end position="788"/>
    </location>
</feature>
<feature type="compositionally biased region" description="Gly residues" evidence="7">
    <location>
        <begin position="1414"/>
        <end position="1427"/>
    </location>
</feature>
<dbReference type="PRINTS" id="PR00380">
    <property type="entry name" value="KINESINHEAVY"/>
</dbReference>
<evidence type="ECO:0008006" key="12">
    <source>
        <dbReference type="Google" id="ProtNLM"/>
    </source>
</evidence>
<evidence type="ECO:0000313" key="10">
    <source>
        <dbReference type="EMBL" id="CBN74772.1"/>
    </source>
</evidence>
<name>D8LMX1_ECTSI</name>
<evidence type="ECO:0000256" key="5">
    <source>
        <dbReference type="ARBA" id="ARBA00023054"/>
    </source>
</evidence>
<feature type="compositionally biased region" description="Basic and acidic residues" evidence="7">
    <location>
        <begin position="979"/>
        <end position="999"/>
    </location>
</feature>
<dbReference type="InterPro" id="IPR036361">
    <property type="entry name" value="SAP_dom_sf"/>
</dbReference>
<dbReference type="InterPro" id="IPR001752">
    <property type="entry name" value="Kinesin_motor_dom"/>
</dbReference>
<dbReference type="eggNOG" id="KOG0244">
    <property type="taxonomic scope" value="Eukaryota"/>
</dbReference>
<dbReference type="PANTHER" id="PTHR47969">
    <property type="entry name" value="CHROMOSOME-ASSOCIATED KINESIN KIF4A-RELATED"/>
    <property type="match status" value="1"/>
</dbReference>
<dbReference type="Gene3D" id="1.10.720.30">
    <property type="entry name" value="SAP domain"/>
    <property type="match status" value="1"/>
</dbReference>
<reference evidence="10 11" key="1">
    <citation type="journal article" date="2010" name="Nature">
        <title>The Ectocarpus genome and the independent evolution of multicellularity in brown algae.</title>
        <authorList>
            <person name="Cock J.M."/>
            <person name="Sterck L."/>
            <person name="Rouze P."/>
            <person name="Scornet D."/>
            <person name="Allen A.E."/>
            <person name="Amoutzias G."/>
            <person name="Anthouard V."/>
            <person name="Artiguenave F."/>
            <person name="Aury J.M."/>
            <person name="Badger J.H."/>
            <person name="Beszteri B."/>
            <person name="Billiau K."/>
            <person name="Bonnet E."/>
            <person name="Bothwell J.H."/>
            <person name="Bowler C."/>
            <person name="Boyen C."/>
            <person name="Brownlee C."/>
            <person name="Carrano C.J."/>
            <person name="Charrier B."/>
            <person name="Cho G.Y."/>
            <person name="Coelho S.M."/>
            <person name="Collen J."/>
            <person name="Corre E."/>
            <person name="Da Silva C."/>
            <person name="Delage L."/>
            <person name="Delaroque N."/>
            <person name="Dittami S.M."/>
            <person name="Doulbeau S."/>
            <person name="Elias M."/>
            <person name="Farnham G."/>
            <person name="Gachon C.M."/>
            <person name="Gschloessl B."/>
            <person name="Heesch S."/>
            <person name="Jabbari K."/>
            <person name="Jubin C."/>
            <person name="Kawai H."/>
            <person name="Kimura K."/>
            <person name="Kloareg B."/>
            <person name="Kupper F.C."/>
            <person name="Lang D."/>
            <person name="Le Bail A."/>
            <person name="Leblanc C."/>
            <person name="Lerouge P."/>
            <person name="Lohr M."/>
            <person name="Lopez P.J."/>
            <person name="Martens C."/>
            <person name="Maumus F."/>
            <person name="Michel G."/>
            <person name="Miranda-Saavedra D."/>
            <person name="Morales J."/>
            <person name="Moreau H."/>
            <person name="Motomura T."/>
            <person name="Nagasato C."/>
            <person name="Napoli C.A."/>
            <person name="Nelson D.R."/>
            <person name="Nyvall-Collen P."/>
            <person name="Peters A.F."/>
            <person name="Pommier C."/>
            <person name="Potin P."/>
            <person name="Poulain J."/>
            <person name="Quesneville H."/>
            <person name="Read B."/>
            <person name="Rensing S.A."/>
            <person name="Ritter A."/>
            <person name="Rousvoal S."/>
            <person name="Samanta M."/>
            <person name="Samson G."/>
            <person name="Schroeder D.C."/>
            <person name="Segurens B."/>
            <person name="Strittmatter M."/>
            <person name="Tonon T."/>
            <person name="Tregear J.W."/>
            <person name="Valentin K."/>
            <person name="von Dassow P."/>
            <person name="Yamagishi T."/>
            <person name="Van de Peer Y."/>
            <person name="Wincker P."/>
        </authorList>
    </citation>
    <scope>NUCLEOTIDE SEQUENCE [LARGE SCALE GENOMIC DNA]</scope>
    <source>
        <strain evidence="11">Ec32 / CCAP1310/4</strain>
    </source>
</reference>
<protein>
    <recommendedName>
        <fullName evidence="12">Kinesin motor domain-containing protein</fullName>
    </recommendedName>
</protein>
<feature type="compositionally biased region" description="Polar residues" evidence="7">
    <location>
        <begin position="1449"/>
        <end position="1458"/>
    </location>
</feature>
<feature type="compositionally biased region" description="Basic and acidic residues" evidence="7">
    <location>
        <begin position="701"/>
        <end position="719"/>
    </location>
</feature>
<dbReference type="GO" id="GO:0005737">
    <property type="term" value="C:cytoplasm"/>
    <property type="evidence" value="ECO:0007669"/>
    <property type="project" value="UniProtKB-SubCell"/>
</dbReference>
<dbReference type="SMART" id="SM00129">
    <property type="entry name" value="KISc"/>
    <property type="match status" value="1"/>
</dbReference>
<feature type="compositionally biased region" description="Low complexity" evidence="7">
    <location>
        <begin position="1565"/>
        <end position="1577"/>
    </location>
</feature>
<comment type="similarity">
    <text evidence="6">Belongs to the TRAFAC class myosin-kinesin ATPase superfamily. Kinesin family.</text>
</comment>